<evidence type="ECO:0000313" key="4">
    <source>
        <dbReference type="Proteomes" id="UP000001601"/>
    </source>
</evidence>
<dbReference type="Gene3D" id="3.20.20.80">
    <property type="entry name" value="Glycosidases"/>
    <property type="match status" value="1"/>
</dbReference>
<evidence type="ECO:0000259" key="1">
    <source>
        <dbReference type="Pfam" id="PF12904"/>
    </source>
</evidence>
<dbReference type="Pfam" id="PF13204">
    <property type="entry name" value="Apiosidase"/>
    <property type="match status" value="1"/>
</dbReference>
<reference evidence="3 4" key="1">
    <citation type="journal article" date="2007" name="Nature">
        <title>Light stimulates growth of proteorhodopsin-containing marine Flavobacteria.</title>
        <authorList>
            <person name="Gomez-Consarnau L."/>
            <person name="Gonzalez J.M."/>
            <person name="Coll-Llado M."/>
            <person name="Gourdon P."/>
            <person name="Pascher T."/>
            <person name="Neutze R."/>
            <person name="Pedros-Alio C."/>
            <person name="Pinhassi J."/>
        </authorList>
    </citation>
    <scope>NUCLEOTIDE SEQUENCE [LARGE SCALE GENOMIC DNA]</scope>
    <source>
        <strain evidence="3 4">MED217</strain>
    </source>
</reference>
<feature type="domain" description="Putative collagen-binding" evidence="1">
    <location>
        <begin position="375"/>
        <end position="465"/>
    </location>
</feature>
<proteinExistence type="predicted"/>
<comment type="caution">
    <text evidence="3">The sequence shown here is derived from an EMBL/GenBank/DDBJ whole genome shotgun (WGS) entry which is preliminary data.</text>
</comment>
<accession>A3XNJ9</accession>
<keyword evidence="4" id="KW-1185">Reference proteome</keyword>
<dbReference type="PROSITE" id="PS51257">
    <property type="entry name" value="PROKAR_LIPOPROTEIN"/>
    <property type="match status" value="1"/>
</dbReference>
<dbReference type="AlphaFoldDB" id="A3XNJ9"/>
<dbReference type="SUPFAM" id="SSF51445">
    <property type="entry name" value="(Trans)glycosidases"/>
    <property type="match status" value="1"/>
</dbReference>
<evidence type="ECO:0000313" key="3">
    <source>
        <dbReference type="EMBL" id="EAQ48870.1"/>
    </source>
</evidence>
<dbReference type="STRING" id="398720.MED217_09987"/>
<dbReference type="Pfam" id="PF12904">
    <property type="entry name" value="Collagen_bind_2"/>
    <property type="match status" value="1"/>
</dbReference>
<dbReference type="InterPro" id="IPR017853">
    <property type="entry name" value="GH"/>
</dbReference>
<dbReference type="Proteomes" id="UP000001601">
    <property type="component" value="Unassembled WGS sequence"/>
</dbReference>
<sequence length="467" mass="53211">MIQRIVIAGWLLVSLVLLGCKDKRESQGHEQPETLQPIEIADNAHFFKRANGDPFFWLGDTAWLLLKKLDREAIAAYFDDRKKKGFNVIQVMVLHTLDVENVYGSKALIEDQINTPNVIAGDSLNTASYDYWDHMAYAIDLAEQKGLYVALVPVWGGNVNSGKVSVAQAEEYGRFLGNRFKNNNIIWLNGGDTFGDQYKEVWNALGTSIHAETPQLLQTFHPRGRQQSSDWFHTASWLDFNMFQSGHRTYDQDDSEKGFGEDNWRYVTVDYNLKPTKPTLDGEPSYEGIPQGLHDTLQPLWNENDVRRYAYWSVFAGAAGFTYGHSAIMQFYTEKDGEGAYGNKMDWQVALQAEGAGQMQYLKQLMLSYPYMNRVPDEDLIVNQGERYNYLAATRGADYAMIYTYTGRTIEVHMDKIEGDQVDALWYNPKDGSKQSIGMFKNEGTQVFDPPGEIYEGNDWVLLLEST</sequence>
<gene>
    <name evidence="3" type="ORF">MED217_09987</name>
</gene>
<dbReference type="PANTHER" id="PTHR37836:SF3">
    <property type="entry name" value="ENDOGLUCANASE"/>
    <property type="match status" value="1"/>
</dbReference>
<dbReference type="OrthoDB" id="59486at2"/>
<protein>
    <recommendedName>
        <fullName evidence="5">DUF4038 domain-containing protein</fullName>
    </recommendedName>
</protein>
<dbReference type="eggNOG" id="COG2730">
    <property type="taxonomic scope" value="Bacteria"/>
</dbReference>
<feature type="domain" description="Apiosidase-like catalytic" evidence="2">
    <location>
        <begin position="42"/>
        <end position="372"/>
    </location>
</feature>
<name>A3XNJ9_LEEBM</name>
<dbReference type="EMBL" id="AANC01000006">
    <property type="protein sequence ID" value="EAQ48870.1"/>
    <property type="molecule type" value="Genomic_DNA"/>
</dbReference>
<evidence type="ECO:0008006" key="5">
    <source>
        <dbReference type="Google" id="ProtNLM"/>
    </source>
</evidence>
<dbReference type="PANTHER" id="PTHR37836">
    <property type="entry name" value="LMO1036 PROTEIN"/>
    <property type="match status" value="1"/>
</dbReference>
<dbReference type="InterPro" id="IPR024749">
    <property type="entry name" value="Collagen-bd_put"/>
</dbReference>
<dbReference type="RefSeq" id="WP_009780367.1">
    <property type="nucleotide sequence ID" value="NZ_CH672395.1"/>
</dbReference>
<dbReference type="HOGENOM" id="CLU_023504_0_0_10"/>
<dbReference type="InterPro" id="IPR025277">
    <property type="entry name" value="Apiosidase-like_cat_dom"/>
</dbReference>
<organism evidence="3 4">
    <name type="scientific">Leeuwenhoekiella blandensis (strain CECT 7118 / CCUG 51940 / KCTC 22103 / MED217)</name>
    <name type="common">Flavobacterium sp. (strain MED217)</name>
    <dbReference type="NCBI Taxonomy" id="398720"/>
    <lineage>
        <taxon>Bacteria</taxon>
        <taxon>Pseudomonadati</taxon>
        <taxon>Bacteroidota</taxon>
        <taxon>Flavobacteriia</taxon>
        <taxon>Flavobacteriales</taxon>
        <taxon>Flavobacteriaceae</taxon>
        <taxon>Leeuwenhoekiella</taxon>
    </lineage>
</organism>
<evidence type="ECO:0000259" key="2">
    <source>
        <dbReference type="Pfam" id="PF13204"/>
    </source>
</evidence>